<comment type="caution">
    <text evidence="1">The sequence shown here is derived from an EMBL/GenBank/DDBJ whole genome shotgun (WGS) entry which is preliminary data.</text>
</comment>
<protein>
    <submittedName>
        <fullName evidence="1">Uncharacterized protein</fullName>
    </submittedName>
</protein>
<dbReference type="Proteomes" id="UP000234323">
    <property type="component" value="Unassembled WGS sequence"/>
</dbReference>
<dbReference type="VEuPathDB" id="FungiDB:RhiirA1_540481"/>
<sequence>MSSKIHESKTRRESYVQKIDLNLSTKKTKRNPKFCPNCEVTTDCINLFSNKLNRIEEVVNNYNKNFPKKKTEKISVFNAKFTLNNVPCELEYDLSNFTLENLQKLASFITQNCNNNDISNNNGNSSEKTDN</sequence>
<gene>
    <name evidence="1" type="ORF">RhiirA4_464626</name>
</gene>
<proteinExistence type="predicted"/>
<organism evidence="1 2">
    <name type="scientific">Rhizophagus irregularis</name>
    <dbReference type="NCBI Taxonomy" id="588596"/>
    <lineage>
        <taxon>Eukaryota</taxon>
        <taxon>Fungi</taxon>
        <taxon>Fungi incertae sedis</taxon>
        <taxon>Mucoromycota</taxon>
        <taxon>Glomeromycotina</taxon>
        <taxon>Glomeromycetes</taxon>
        <taxon>Glomerales</taxon>
        <taxon>Glomeraceae</taxon>
        <taxon>Rhizophagus</taxon>
    </lineage>
</organism>
<dbReference type="OrthoDB" id="2383906at2759"/>
<dbReference type="AlphaFoldDB" id="A0A2I1GQM9"/>
<name>A0A2I1GQM9_9GLOM</name>
<dbReference type="VEuPathDB" id="FungiDB:FUN_022623"/>
<reference evidence="1 2" key="1">
    <citation type="submission" date="2015-10" db="EMBL/GenBank/DDBJ databases">
        <title>Genome analyses suggest a sexual origin of heterokaryosis in a supposedly ancient asexual fungus.</title>
        <authorList>
            <person name="Ropars J."/>
            <person name="Sedzielewska K."/>
            <person name="Noel J."/>
            <person name="Charron P."/>
            <person name="Farinelli L."/>
            <person name="Marton T."/>
            <person name="Kruger M."/>
            <person name="Pelin A."/>
            <person name="Brachmann A."/>
            <person name="Corradi N."/>
        </authorList>
    </citation>
    <scope>NUCLEOTIDE SEQUENCE [LARGE SCALE GENOMIC DNA]</scope>
    <source>
        <strain evidence="1 2">A4</strain>
    </source>
</reference>
<evidence type="ECO:0000313" key="1">
    <source>
        <dbReference type="EMBL" id="PKY48897.1"/>
    </source>
</evidence>
<evidence type="ECO:0000313" key="2">
    <source>
        <dbReference type="Proteomes" id="UP000234323"/>
    </source>
</evidence>
<dbReference type="VEuPathDB" id="FungiDB:RhiirFUN_025432"/>
<keyword evidence="2" id="KW-1185">Reference proteome</keyword>
<dbReference type="EMBL" id="LLXI01000682">
    <property type="protein sequence ID" value="PKY48897.1"/>
    <property type="molecule type" value="Genomic_DNA"/>
</dbReference>
<accession>A0A2I1GQM9</accession>